<dbReference type="PANTHER" id="PTHR40043:SF1">
    <property type="entry name" value="UPF0719 INNER MEMBRANE PROTEIN YJFL"/>
    <property type="match status" value="1"/>
</dbReference>
<comment type="similarity">
    <text evidence="2">Belongs to the UPF0719 family.</text>
</comment>
<reference evidence="8 9" key="1">
    <citation type="submission" date="2019-03" db="EMBL/GenBank/DDBJ databases">
        <title>Genomic Encyclopedia of Type Strains, Phase IV (KMG-IV): sequencing the most valuable type-strain genomes for metagenomic binning, comparative biology and taxonomic classification.</title>
        <authorList>
            <person name="Goeker M."/>
        </authorList>
    </citation>
    <scope>NUCLEOTIDE SEQUENCE [LARGE SCALE GENOMIC DNA]</scope>
    <source>
        <strain evidence="8 9">DSM 12121</strain>
    </source>
</reference>
<dbReference type="AlphaFoldDB" id="A0A4R6DSP3"/>
<feature type="transmembrane region" description="Helical" evidence="7">
    <location>
        <begin position="102"/>
        <end position="123"/>
    </location>
</feature>
<evidence type="ECO:0000256" key="1">
    <source>
        <dbReference type="ARBA" id="ARBA00004651"/>
    </source>
</evidence>
<comment type="subcellular location">
    <subcellularLocation>
        <location evidence="1">Cell membrane</location>
        <topology evidence="1">Multi-pass membrane protein</topology>
    </subcellularLocation>
</comment>
<dbReference type="PANTHER" id="PTHR40043">
    <property type="entry name" value="UPF0719 INNER MEMBRANE PROTEIN YJFL"/>
    <property type="match status" value="1"/>
</dbReference>
<keyword evidence="4 7" id="KW-0812">Transmembrane</keyword>
<accession>A0A4R6DSP3</accession>
<keyword evidence="5 7" id="KW-1133">Transmembrane helix</keyword>
<dbReference type="GO" id="GO:0005886">
    <property type="term" value="C:plasma membrane"/>
    <property type="evidence" value="ECO:0007669"/>
    <property type="project" value="UniProtKB-SubCell"/>
</dbReference>
<feature type="transmembrane region" description="Helical" evidence="7">
    <location>
        <begin position="42"/>
        <end position="65"/>
    </location>
</feature>
<organism evidence="8 9">
    <name type="scientific">Azoarcus indigens</name>
    <dbReference type="NCBI Taxonomy" id="29545"/>
    <lineage>
        <taxon>Bacteria</taxon>
        <taxon>Pseudomonadati</taxon>
        <taxon>Pseudomonadota</taxon>
        <taxon>Betaproteobacteria</taxon>
        <taxon>Rhodocyclales</taxon>
        <taxon>Zoogloeaceae</taxon>
        <taxon>Azoarcus</taxon>
    </lineage>
</organism>
<dbReference type="InterPro" id="IPR007140">
    <property type="entry name" value="DUF350"/>
</dbReference>
<dbReference type="Pfam" id="PF03994">
    <property type="entry name" value="DUF350"/>
    <property type="match status" value="1"/>
</dbReference>
<dbReference type="OrthoDB" id="8565764at2"/>
<evidence type="ECO:0000256" key="7">
    <source>
        <dbReference type="SAM" id="Phobius"/>
    </source>
</evidence>
<comment type="caution">
    <text evidence="8">The sequence shown here is derived from an EMBL/GenBank/DDBJ whole genome shotgun (WGS) entry which is preliminary data.</text>
</comment>
<keyword evidence="9" id="KW-1185">Reference proteome</keyword>
<name>A0A4R6DSP3_9RHOO</name>
<dbReference type="EMBL" id="SNVV01000016">
    <property type="protein sequence ID" value="TDN48155.1"/>
    <property type="molecule type" value="Genomic_DNA"/>
</dbReference>
<proteinExistence type="inferred from homology"/>
<evidence type="ECO:0000256" key="5">
    <source>
        <dbReference type="ARBA" id="ARBA00022989"/>
    </source>
</evidence>
<gene>
    <name evidence="8" type="ORF">C7389_11660</name>
</gene>
<dbReference type="RefSeq" id="WP_133593714.1">
    <property type="nucleotide sequence ID" value="NZ_SNVV01000016.1"/>
</dbReference>
<evidence type="ECO:0000313" key="9">
    <source>
        <dbReference type="Proteomes" id="UP000295129"/>
    </source>
</evidence>
<evidence type="ECO:0000256" key="4">
    <source>
        <dbReference type="ARBA" id="ARBA00022692"/>
    </source>
</evidence>
<evidence type="ECO:0000313" key="8">
    <source>
        <dbReference type="EMBL" id="TDN48155.1"/>
    </source>
</evidence>
<evidence type="ECO:0000256" key="2">
    <source>
        <dbReference type="ARBA" id="ARBA00005779"/>
    </source>
</evidence>
<keyword evidence="3" id="KW-1003">Cell membrane</keyword>
<dbReference type="Proteomes" id="UP000295129">
    <property type="component" value="Unassembled WGS sequence"/>
</dbReference>
<keyword evidence="6 7" id="KW-0472">Membrane</keyword>
<protein>
    <submittedName>
        <fullName evidence="8">Putative membrane protein</fullName>
    </submittedName>
</protein>
<sequence>MDALLAFLSYFGTAAALLAAFTAVYTRVTPYNEFALIRENNTAAAITLTGALLGFTFPLMAAIYFTHDLLEMVKWAVITGVVQLLVFGLLRRFAERIEQRCNASAILMAGVAVAIGLLNGICISE</sequence>
<evidence type="ECO:0000256" key="6">
    <source>
        <dbReference type="ARBA" id="ARBA00023136"/>
    </source>
</evidence>
<feature type="transmembrane region" description="Helical" evidence="7">
    <location>
        <begin position="72"/>
        <end position="90"/>
    </location>
</feature>
<evidence type="ECO:0000256" key="3">
    <source>
        <dbReference type="ARBA" id="ARBA00022475"/>
    </source>
</evidence>